<name>A0A1G8GKM0_9BACL</name>
<protein>
    <submittedName>
        <fullName evidence="2">Zinc transporter, ZIP family</fullName>
    </submittedName>
</protein>
<evidence type="ECO:0000313" key="2">
    <source>
        <dbReference type="EMBL" id="SDH94902.1"/>
    </source>
</evidence>
<proteinExistence type="predicted"/>
<keyword evidence="1" id="KW-1133">Transmembrane helix</keyword>
<feature type="transmembrane region" description="Helical" evidence="1">
    <location>
        <begin position="35"/>
        <end position="53"/>
    </location>
</feature>
<keyword evidence="1" id="KW-0472">Membrane</keyword>
<keyword evidence="1" id="KW-0812">Transmembrane</keyword>
<feature type="transmembrane region" description="Helical" evidence="1">
    <location>
        <begin position="6"/>
        <end position="28"/>
    </location>
</feature>
<dbReference type="AlphaFoldDB" id="A0A1G8GKM0"/>
<evidence type="ECO:0000256" key="1">
    <source>
        <dbReference type="SAM" id="Phobius"/>
    </source>
</evidence>
<feature type="transmembrane region" description="Helical" evidence="1">
    <location>
        <begin position="65"/>
        <end position="86"/>
    </location>
</feature>
<keyword evidence="3" id="KW-1185">Reference proteome</keyword>
<reference evidence="3" key="1">
    <citation type="submission" date="2016-10" db="EMBL/GenBank/DDBJ databases">
        <authorList>
            <person name="Varghese N."/>
            <person name="Submissions S."/>
        </authorList>
    </citation>
    <scope>NUCLEOTIDE SEQUENCE [LARGE SCALE GENOMIC DNA]</scope>
    <source>
        <strain evidence="3">CGMCC 1.11012</strain>
    </source>
</reference>
<accession>A0A1G8GKM0</accession>
<dbReference type="EMBL" id="FNDX01000002">
    <property type="protein sequence ID" value="SDH94902.1"/>
    <property type="molecule type" value="Genomic_DNA"/>
</dbReference>
<gene>
    <name evidence="2" type="ORF">SAMN05216192_102124</name>
</gene>
<sequence>MGMLFIVFSVFGISFLSVGLGGIFAFLFKKKNEAAVPMLVLSVSGILLYQIILRLIPESIKSGGILLTFLGVGVGVIAFLLIELLADRIIIITNTAVQNTGMRSSMMIALAVALHNLPAGIALGSVSSNNSILLTDCASIWMNFM</sequence>
<evidence type="ECO:0000313" key="3">
    <source>
        <dbReference type="Proteomes" id="UP000199050"/>
    </source>
</evidence>
<dbReference type="RefSeq" id="WP_167360574.1">
    <property type="nucleotide sequence ID" value="NZ_CBCSKY010000013.1"/>
</dbReference>
<organism evidence="2 3">
    <name type="scientific">Paenibacillus typhae</name>
    <dbReference type="NCBI Taxonomy" id="1174501"/>
    <lineage>
        <taxon>Bacteria</taxon>
        <taxon>Bacillati</taxon>
        <taxon>Bacillota</taxon>
        <taxon>Bacilli</taxon>
        <taxon>Bacillales</taxon>
        <taxon>Paenibacillaceae</taxon>
        <taxon>Paenibacillus</taxon>
    </lineage>
</organism>
<feature type="transmembrane region" description="Helical" evidence="1">
    <location>
        <begin position="107"/>
        <end position="126"/>
    </location>
</feature>
<dbReference type="STRING" id="1174501.SAMN05216192_102124"/>
<dbReference type="Proteomes" id="UP000199050">
    <property type="component" value="Unassembled WGS sequence"/>
</dbReference>